<keyword evidence="3" id="KW-0547">Nucleotide-binding</keyword>
<keyword evidence="1" id="KW-0813">Transport</keyword>
<keyword evidence="2" id="KW-0472">Membrane</keyword>
<dbReference type="PANTHER" id="PTHR43776">
    <property type="entry name" value="TRANSPORT ATP-BINDING PROTEIN"/>
    <property type="match status" value="1"/>
</dbReference>
<dbReference type="Proteomes" id="UP000294692">
    <property type="component" value="Unassembled WGS sequence"/>
</dbReference>
<reference evidence="6 7" key="1">
    <citation type="submission" date="2019-03" db="EMBL/GenBank/DDBJ databases">
        <title>Genomic Encyclopedia of Type Strains, Phase IV (KMG-IV): sequencing the most valuable type-strain genomes for metagenomic binning, comparative biology and taxonomic classification.</title>
        <authorList>
            <person name="Goeker M."/>
        </authorList>
    </citation>
    <scope>NUCLEOTIDE SEQUENCE [LARGE SCALE GENOMIC DNA]</scope>
    <source>
        <strain evidence="6 7">DSM 100048</strain>
    </source>
</reference>
<name>A0A4R3UQP7_9BURK</name>
<dbReference type="AlphaFoldDB" id="A0A4R3UQP7"/>
<evidence type="ECO:0000313" key="7">
    <source>
        <dbReference type="Proteomes" id="UP000294692"/>
    </source>
</evidence>
<evidence type="ECO:0000256" key="1">
    <source>
        <dbReference type="ARBA" id="ARBA00022448"/>
    </source>
</evidence>
<comment type="caution">
    <text evidence="6">The sequence shown here is derived from an EMBL/GenBank/DDBJ whole genome shotgun (WGS) entry which is preliminary data.</text>
</comment>
<dbReference type="SUPFAM" id="SSF52540">
    <property type="entry name" value="P-loop containing nucleoside triphosphate hydrolases"/>
    <property type="match status" value="1"/>
</dbReference>
<dbReference type="RefSeq" id="WP_132478099.1">
    <property type="nucleotide sequence ID" value="NZ_JBHRVM010000001.1"/>
</dbReference>
<dbReference type="Pfam" id="PF08352">
    <property type="entry name" value="oligo_HPY"/>
    <property type="match status" value="1"/>
</dbReference>
<dbReference type="EMBL" id="SMBX01000012">
    <property type="protein sequence ID" value="TCU93121.1"/>
    <property type="molecule type" value="Genomic_DNA"/>
</dbReference>
<accession>A0A4R3UQP7</accession>
<dbReference type="GO" id="GO:0015833">
    <property type="term" value="P:peptide transport"/>
    <property type="evidence" value="ECO:0007669"/>
    <property type="project" value="InterPro"/>
</dbReference>
<evidence type="ECO:0000313" key="6">
    <source>
        <dbReference type="EMBL" id="TCU93121.1"/>
    </source>
</evidence>
<dbReference type="GO" id="GO:0005524">
    <property type="term" value="F:ATP binding"/>
    <property type="evidence" value="ECO:0007669"/>
    <property type="project" value="UniProtKB-KW"/>
</dbReference>
<dbReference type="GO" id="GO:0016887">
    <property type="term" value="F:ATP hydrolysis activity"/>
    <property type="evidence" value="ECO:0007669"/>
    <property type="project" value="InterPro"/>
</dbReference>
<evidence type="ECO:0000259" key="5">
    <source>
        <dbReference type="PROSITE" id="PS50893"/>
    </source>
</evidence>
<dbReference type="SMART" id="SM00382">
    <property type="entry name" value="AAA"/>
    <property type="match status" value="1"/>
</dbReference>
<evidence type="ECO:0000256" key="4">
    <source>
        <dbReference type="ARBA" id="ARBA00022840"/>
    </source>
</evidence>
<proteinExistence type="predicted"/>
<dbReference type="InterPro" id="IPR017871">
    <property type="entry name" value="ABC_transporter-like_CS"/>
</dbReference>
<dbReference type="OrthoDB" id="9802772at2"/>
<dbReference type="GO" id="GO:0055085">
    <property type="term" value="P:transmembrane transport"/>
    <property type="evidence" value="ECO:0007669"/>
    <property type="project" value="UniProtKB-ARBA"/>
</dbReference>
<dbReference type="InterPro" id="IPR013563">
    <property type="entry name" value="Oligopep_ABC_C"/>
</dbReference>
<dbReference type="InterPro" id="IPR027417">
    <property type="entry name" value="P-loop_NTPase"/>
</dbReference>
<gene>
    <name evidence="6" type="ORF">EV686_1123</name>
</gene>
<keyword evidence="4 6" id="KW-0067">ATP-binding</keyword>
<dbReference type="InterPro" id="IPR050319">
    <property type="entry name" value="ABC_transp_ATP-bind"/>
</dbReference>
<dbReference type="InterPro" id="IPR003439">
    <property type="entry name" value="ABC_transporter-like_ATP-bd"/>
</dbReference>
<protein>
    <submittedName>
        <fullName evidence="6">Peptide/nickel transport system ATP-binding protein</fullName>
    </submittedName>
</protein>
<evidence type="ECO:0000256" key="3">
    <source>
        <dbReference type="ARBA" id="ARBA00022741"/>
    </source>
</evidence>
<organism evidence="6 7">
    <name type="scientific">Paracandidimonas soli</name>
    <dbReference type="NCBI Taxonomy" id="1917182"/>
    <lineage>
        <taxon>Bacteria</taxon>
        <taxon>Pseudomonadati</taxon>
        <taxon>Pseudomonadota</taxon>
        <taxon>Betaproteobacteria</taxon>
        <taxon>Burkholderiales</taxon>
        <taxon>Alcaligenaceae</taxon>
        <taxon>Paracandidimonas</taxon>
    </lineage>
</organism>
<dbReference type="PROSITE" id="PS00211">
    <property type="entry name" value="ABC_TRANSPORTER_1"/>
    <property type="match status" value="1"/>
</dbReference>
<dbReference type="Pfam" id="PF00005">
    <property type="entry name" value="ABC_tran"/>
    <property type="match status" value="1"/>
</dbReference>
<dbReference type="Gene3D" id="3.40.50.300">
    <property type="entry name" value="P-loop containing nucleotide triphosphate hydrolases"/>
    <property type="match status" value="1"/>
</dbReference>
<feature type="domain" description="ABC transporter" evidence="5">
    <location>
        <begin position="5"/>
        <end position="251"/>
    </location>
</feature>
<dbReference type="CDD" id="cd03257">
    <property type="entry name" value="ABC_NikE_OppD_transporters"/>
    <property type="match status" value="1"/>
</dbReference>
<evidence type="ECO:0000256" key="2">
    <source>
        <dbReference type="ARBA" id="ARBA00022475"/>
    </source>
</evidence>
<dbReference type="FunFam" id="3.40.50.300:FF:000016">
    <property type="entry name" value="Oligopeptide ABC transporter ATP-binding component"/>
    <property type="match status" value="1"/>
</dbReference>
<keyword evidence="2" id="KW-1003">Cell membrane</keyword>
<sequence length="328" mass="35443">MTPILEARNLRHVYQIRRGLLGRSTPLNALNDVSLSINPGEILGVVGESGCGKSTLARILLGLETPTSGEVHLDGKPISHYARKERSLAIQPVFQDPFGSLNPSMSVQDLIALPLHIHNIGTRQERQKRVATMADQVGLPRRALAANPGQLSGGQRQRVAIARALISDPKLVICDEPTSALDVSVQAQILNLLLDLRAEHGIAMLFISHNLSVIQHMADRMMVMYLGHVVEAGKTHDVFTHARHPYTAVLRDAVFTPDDDHGVPDLGLRGNFPNAMNMPSGCTFHPRCPVARPECAVRKPALEAGATPDHVSACLFPLTASSEEAAPA</sequence>
<dbReference type="PROSITE" id="PS50893">
    <property type="entry name" value="ABC_TRANSPORTER_2"/>
    <property type="match status" value="1"/>
</dbReference>
<dbReference type="NCBIfam" id="TIGR01727">
    <property type="entry name" value="oligo_HPY"/>
    <property type="match status" value="1"/>
</dbReference>
<keyword evidence="7" id="KW-1185">Reference proteome</keyword>
<dbReference type="InterPro" id="IPR003593">
    <property type="entry name" value="AAA+_ATPase"/>
</dbReference>